<dbReference type="GO" id="GO:0016887">
    <property type="term" value="F:ATP hydrolysis activity"/>
    <property type="evidence" value="ECO:0007669"/>
    <property type="project" value="InterPro"/>
</dbReference>
<dbReference type="FunFam" id="3.40.50.300:FF:002585">
    <property type="entry name" value="Glutathione import ATP-binding protein GsiA"/>
    <property type="match status" value="1"/>
</dbReference>
<dbReference type="Gene3D" id="3.40.50.300">
    <property type="entry name" value="P-loop containing nucleotide triphosphate hydrolases"/>
    <property type="match status" value="2"/>
</dbReference>
<organism evidence="10">
    <name type="scientific">marine metagenome</name>
    <dbReference type="NCBI Taxonomy" id="408172"/>
    <lineage>
        <taxon>unclassified sequences</taxon>
        <taxon>metagenomes</taxon>
        <taxon>ecological metagenomes</taxon>
    </lineage>
</organism>
<keyword evidence="4" id="KW-0997">Cell inner membrane</keyword>
<comment type="subcellular location">
    <subcellularLocation>
        <location evidence="1">Cell membrane</location>
        <topology evidence="1">Peripheral membrane protein</topology>
    </subcellularLocation>
</comment>
<keyword evidence="2" id="KW-0813">Transport</keyword>
<dbReference type="SMART" id="SM00382">
    <property type="entry name" value="AAA"/>
    <property type="match status" value="2"/>
</dbReference>
<dbReference type="NCBIfam" id="TIGR01727">
    <property type="entry name" value="oligo_HPY"/>
    <property type="match status" value="1"/>
</dbReference>
<gene>
    <name evidence="10" type="ORF">METZ01_LOCUS9655</name>
</gene>
<dbReference type="InterPro" id="IPR017871">
    <property type="entry name" value="ABC_transporter-like_CS"/>
</dbReference>
<keyword evidence="6" id="KW-0067">ATP-binding</keyword>
<dbReference type="InterPro" id="IPR013563">
    <property type="entry name" value="Oligopep_ABC_C"/>
</dbReference>
<keyword evidence="3" id="KW-1003">Cell membrane</keyword>
<dbReference type="InterPro" id="IPR027417">
    <property type="entry name" value="P-loop_NTPase"/>
</dbReference>
<dbReference type="AlphaFoldDB" id="A0A381NQD2"/>
<dbReference type="InterPro" id="IPR003593">
    <property type="entry name" value="AAA+_ATPase"/>
</dbReference>
<proteinExistence type="predicted"/>
<dbReference type="PROSITE" id="PS50893">
    <property type="entry name" value="ABC_TRANSPORTER_2"/>
    <property type="match status" value="2"/>
</dbReference>
<evidence type="ECO:0000256" key="5">
    <source>
        <dbReference type="ARBA" id="ARBA00022741"/>
    </source>
</evidence>
<dbReference type="InterPro" id="IPR050388">
    <property type="entry name" value="ABC_Ni/Peptide_Import"/>
</dbReference>
<evidence type="ECO:0000256" key="2">
    <source>
        <dbReference type="ARBA" id="ARBA00022448"/>
    </source>
</evidence>
<dbReference type="PANTHER" id="PTHR43297">
    <property type="entry name" value="OLIGOPEPTIDE TRANSPORT ATP-BINDING PROTEIN APPD"/>
    <property type="match status" value="1"/>
</dbReference>
<feature type="domain" description="ABC transporter" evidence="9">
    <location>
        <begin position="6"/>
        <end position="256"/>
    </location>
</feature>
<dbReference type="PANTHER" id="PTHR43297:SF14">
    <property type="entry name" value="ATPASE AAA-TYPE CORE DOMAIN-CONTAINING PROTEIN"/>
    <property type="match status" value="1"/>
</dbReference>
<dbReference type="EMBL" id="UINC01000524">
    <property type="protein sequence ID" value="SUZ56801.1"/>
    <property type="molecule type" value="Genomic_DNA"/>
</dbReference>
<reference evidence="10" key="1">
    <citation type="submission" date="2018-05" db="EMBL/GenBank/DDBJ databases">
        <authorList>
            <person name="Lanie J.A."/>
            <person name="Ng W.-L."/>
            <person name="Kazmierczak K.M."/>
            <person name="Andrzejewski T.M."/>
            <person name="Davidsen T.M."/>
            <person name="Wayne K.J."/>
            <person name="Tettelin H."/>
            <person name="Glass J.I."/>
            <person name="Rusch D."/>
            <person name="Podicherti R."/>
            <person name="Tsui H.-C.T."/>
            <person name="Winkler M.E."/>
        </authorList>
    </citation>
    <scope>NUCLEOTIDE SEQUENCE</scope>
</reference>
<protein>
    <recommendedName>
        <fullName evidence="9">ABC transporter domain-containing protein</fullName>
    </recommendedName>
</protein>
<evidence type="ECO:0000256" key="6">
    <source>
        <dbReference type="ARBA" id="ARBA00022840"/>
    </source>
</evidence>
<evidence type="ECO:0000256" key="1">
    <source>
        <dbReference type="ARBA" id="ARBA00004202"/>
    </source>
</evidence>
<evidence type="ECO:0000256" key="3">
    <source>
        <dbReference type="ARBA" id="ARBA00022475"/>
    </source>
</evidence>
<evidence type="ECO:0000256" key="8">
    <source>
        <dbReference type="ARBA" id="ARBA00023136"/>
    </source>
</evidence>
<sequence length="591" mass="65133">MNRPLLEVKGLRIEGLSEKGWQEIVRGVDLQLKRGEILGLIGESGAGKSTIGLASMGYARDGCRITDGEIIFDGIELSSAPENEKRKLRGTRISYVAQSAAAAFNPAHRLLDQFAEGPVDHGVMSRREAKEKGRALYRSLDLPDPDNIGERWPHQVSGGQLQRMMVAMAMSCGPDLIVFDEPTTALDVTTQIEVLKTIKEIVIDRNVAAIYITHDLAVVAQLADQLMVLRYGNLVEVNSTGQILESPKEDYTRALLDARSRHEKTTAEINNPESLLSIDSVTAGYGKGTDVLQEVSVSVERGRTVAVVGESGSGKSTLARVITGLLPPRSGEISFQEELLPPALAQRTKQHLRKVQMIYQLPDVALNPRQRVRDVIGRPLSFYLGLQGKECERRTIELLEQIELSETYIDRLPDELSGGEKQRICIARALAAKPELIICDEVTSALDTIVAKAILDLLQRLQHELQLTYLFISHDIDTVASIADQVVVLYAGRVAEQGSKLAVFQPPFHPYTKLLLSSVPEMKLDWLEKTLSTREAQAGIAREVKITERGCPFVERCPEAIPDICVNDRPPLQTPSSGHLLACQHSPQDLT</sequence>
<accession>A0A381NQD2</accession>
<evidence type="ECO:0000256" key="4">
    <source>
        <dbReference type="ARBA" id="ARBA00022519"/>
    </source>
</evidence>
<dbReference type="GO" id="GO:0005524">
    <property type="term" value="F:ATP binding"/>
    <property type="evidence" value="ECO:0007669"/>
    <property type="project" value="UniProtKB-KW"/>
</dbReference>
<dbReference type="Pfam" id="PF08352">
    <property type="entry name" value="oligo_HPY"/>
    <property type="match status" value="2"/>
</dbReference>
<name>A0A381NQD2_9ZZZZ</name>
<keyword evidence="7" id="KW-1278">Translocase</keyword>
<keyword evidence="8" id="KW-0472">Membrane</keyword>
<dbReference type="SUPFAM" id="SSF52540">
    <property type="entry name" value="P-loop containing nucleoside triphosphate hydrolases"/>
    <property type="match status" value="2"/>
</dbReference>
<dbReference type="PROSITE" id="PS00211">
    <property type="entry name" value="ABC_TRANSPORTER_1"/>
    <property type="match status" value="2"/>
</dbReference>
<dbReference type="InterPro" id="IPR003439">
    <property type="entry name" value="ABC_transporter-like_ATP-bd"/>
</dbReference>
<feature type="domain" description="ABC transporter" evidence="9">
    <location>
        <begin position="276"/>
        <end position="516"/>
    </location>
</feature>
<dbReference type="GO" id="GO:0005886">
    <property type="term" value="C:plasma membrane"/>
    <property type="evidence" value="ECO:0007669"/>
    <property type="project" value="UniProtKB-SubCell"/>
</dbReference>
<keyword evidence="5" id="KW-0547">Nucleotide-binding</keyword>
<evidence type="ECO:0000259" key="9">
    <source>
        <dbReference type="PROSITE" id="PS50893"/>
    </source>
</evidence>
<dbReference type="GO" id="GO:0015833">
    <property type="term" value="P:peptide transport"/>
    <property type="evidence" value="ECO:0007669"/>
    <property type="project" value="InterPro"/>
</dbReference>
<evidence type="ECO:0000313" key="10">
    <source>
        <dbReference type="EMBL" id="SUZ56801.1"/>
    </source>
</evidence>
<dbReference type="CDD" id="cd03257">
    <property type="entry name" value="ABC_NikE_OppD_transporters"/>
    <property type="match status" value="2"/>
</dbReference>
<dbReference type="Pfam" id="PF00005">
    <property type="entry name" value="ABC_tran"/>
    <property type="match status" value="2"/>
</dbReference>
<evidence type="ECO:0000256" key="7">
    <source>
        <dbReference type="ARBA" id="ARBA00022967"/>
    </source>
</evidence>